<dbReference type="HOGENOM" id="CLU_010363_0_3_9"/>
<protein>
    <submittedName>
        <fullName evidence="3">Predicted hydrolase</fullName>
    </submittedName>
</protein>
<evidence type="ECO:0000313" key="4">
    <source>
        <dbReference type="Proteomes" id="UP000006556"/>
    </source>
</evidence>
<evidence type="ECO:0000313" key="3">
    <source>
        <dbReference type="EMBL" id="BAF58748.1"/>
    </source>
</evidence>
<dbReference type="STRING" id="370438.PTH_0567"/>
<dbReference type="PROSITE" id="PS51257">
    <property type="entry name" value="PROKAR_LIPOPROTEIN"/>
    <property type="match status" value="1"/>
</dbReference>
<dbReference type="InterPro" id="IPR001279">
    <property type="entry name" value="Metallo-B-lactamas"/>
</dbReference>
<dbReference type="InterPro" id="IPR052159">
    <property type="entry name" value="Competence_DNA_uptake"/>
</dbReference>
<keyword evidence="4" id="KW-1185">Reference proteome</keyword>
<dbReference type="Pfam" id="PF00753">
    <property type="entry name" value="Lactamase_B"/>
    <property type="match status" value="1"/>
</dbReference>
<dbReference type="EMBL" id="AP009389">
    <property type="protein sequence ID" value="BAF58748.1"/>
    <property type="molecule type" value="Genomic_DNA"/>
</dbReference>
<organism evidence="3 4">
    <name type="scientific">Pelotomaculum thermopropionicum (strain DSM 13744 / JCM 10971 / SI)</name>
    <dbReference type="NCBI Taxonomy" id="370438"/>
    <lineage>
        <taxon>Bacteria</taxon>
        <taxon>Bacillati</taxon>
        <taxon>Bacillota</taxon>
        <taxon>Clostridia</taxon>
        <taxon>Eubacteriales</taxon>
        <taxon>Desulfotomaculaceae</taxon>
        <taxon>Pelotomaculum</taxon>
    </lineage>
</organism>
<feature type="domain" description="Metallo-beta-lactamase" evidence="2">
    <location>
        <begin position="61"/>
        <end position="256"/>
    </location>
</feature>
<dbReference type="CDD" id="cd07731">
    <property type="entry name" value="ComA-like_MBL-fold"/>
    <property type="match status" value="1"/>
</dbReference>
<dbReference type="InterPro" id="IPR036866">
    <property type="entry name" value="RibonucZ/Hydroxyglut_hydro"/>
</dbReference>
<dbReference type="eggNOG" id="COG2333">
    <property type="taxonomic scope" value="Bacteria"/>
</dbReference>
<dbReference type="PANTHER" id="PTHR30619:SF7">
    <property type="entry name" value="BETA-LACTAMASE DOMAIN PROTEIN"/>
    <property type="match status" value="1"/>
</dbReference>
<evidence type="ECO:0000259" key="2">
    <source>
        <dbReference type="SMART" id="SM00849"/>
    </source>
</evidence>
<accession>A5D4S5</accession>
<feature type="chain" id="PRO_5039600953" evidence="1">
    <location>
        <begin position="21"/>
        <end position="302"/>
    </location>
</feature>
<dbReference type="InterPro" id="IPR035681">
    <property type="entry name" value="ComA-like_MBL"/>
</dbReference>
<dbReference type="Gene3D" id="3.60.15.10">
    <property type="entry name" value="Ribonuclease Z/Hydroxyacylglutathione hydrolase-like"/>
    <property type="match status" value="1"/>
</dbReference>
<dbReference type="AlphaFoldDB" id="A5D4S5"/>
<sequence length="302" mass="31970">MKKLVVFFLSVALLFSSGCAGLKNLGGKEGLKEEASSAAQGAAGLARRTDTLRVHFLDVGQGDSILVQFPNGRNMLVDAGKNDSASTVISYLKKNRVKKIDYLVGTHPHEDHIGSLDAVIKSFEIGEIFMPKAVTGTESFRDVLAAVKNKGLQIKTAKAGVSILEDGNLFAKIIAPCGPEYEGLNNYSAVIKVEYGDVAFLLAGDAEELSEKEILAGGADVKAQVLKVGHHGSHSSTSTEFLKAVAPKYAVISAGAGNDYHHPHQVTLDKLSKAGVTVLRTDEKGTIVFGTDGKDLAFATTK</sequence>
<gene>
    <name evidence="3" type="primary">ComEC</name>
    <name evidence="3" type="ordered locus">PTH_0567</name>
</gene>
<keyword evidence="3" id="KW-0378">Hydrolase</keyword>
<dbReference type="Proteomes" id="UP000006556">
    <property type="component" value="Chromosome"/>
</dbReference>
<dbReference type="PANTHER" id="PTHR30619">
    <property type="entry name" value="DNA INTERNALIZATION/COMPETENCE PROTEIN COMEC/REC2"/>
    <property type="match status" value="1"/>
</dbReference>
<name>A5D4S5_PELTS</name>
<feature type="signal peptide" evidence="1">
    <location>
        <begin position="1"/>
        <end position="20"/>
    </location>
</feature>
<dbReference type="KEGG" id="pth:PTH_0567"/>
<proteinExistence type="predicted"/>
<dbReference type="SMART" id="SM00849">
    <property type="entry name" value="Lactamase_B"/>
    <property type="match status" value="1"/>
</dbReference>
<keyword evidence="1" id="KW-0732">Signal</keyword>
<dbReference type="SUPFAM" id="SSF56281">
    <property type="entry name" value="Metallo-hydrolase/oxidoreductase"/>
    <property type="match status" value="1"/>
</dbReference>
<dbReference type="GO" id="GO:0016787">
    <property type="term" value="F:hydrolase activity"/>
    <property type="evidence" value="ECO:0007669"/>
    <property type="project" value="UniProtKB-KW"/>
</dbReference>
<evidence type="ECO:0000256" key="1">
    <source>
        <dbReference type="SAM" id="SignalP"/>
    </source>
</evidence>
<reference evidence="4" key="1">
    <citation type="journal article" date="2008" name="Genome Res.">
        <title>The genome of Pelotomaculum thermopropionicum reveals niche-associated evolution in anaerobic microbiota.</title>
        <authorList>
            <person name="Kosaka T."/>
            <person name="Kato S."/>
            <person name="Shimoyama T."/>
            <person name="Ishii S."/>
            <person name="Abe T."/>
            <person name="Watanabe K."/>
        </authorList>
    </citation>
    <scope>NUCLEOTIDE SEQUENCE [LARGE SCALE GENOMIC DNA]</scope>
    <source>
        <strain evidence="4">DSM 13744 / JCM 10971 / SI</strain>
    </source>
</reference>